<name>A0A142VZH5_9SPHN</name>
<protein>
    <recommendedName>
        <fullName evidence="1">Autotransporter domain-containing protein</fullName>
    </recommendedName>
</protein>
<dbReference type="PROSITE" id="PS51208">
    <property type="entry name" value="AUTOTRANSPORTER"/>
    <property type="match status" value="1"/>
</dbReference>
<evidence type="ECO:0000313" key="2">
    <source>
        <dbReference type="EMBL" id="AMU94685.1"/>
    </source>
</evidence>
<dbReference type="STRING" id="1219058.AOA14_08735"/>
<dbReference type="KEGG" id="ster:AOA14_08735"/>
<dbReference type="EMBL" id="CP013342">
    <property type="protein sequence ID" value="AMU94685.1"/>
    <property type="molecule type" value="Genomic_DNA"/>
</dbReference>
<reference evidence="2 3" key="2">
    <citation type="journal article" date="2016" name="Genome Announc.">
        <title>Complete Genome Sequence of Sphingopyxis terrae Strain 203-1 (NBRC 111660), a Polyethylene Glycol Degrader.</title>
        <authorList>
            <person name="Ohtsubo Y."/>
            <person name="Nonoyama S."/>
            <person name="Nagata Y."/>
            <person name="Numata M."/>
            <person name="Tsuchikane K."/>
            <person name="Hosoyama A."/>
            <person name="Yamazoe A."/>
            <person name="Tsuda M."/>
            <person name="Fujita N."/>
            <person name="Kawai F."/>
        </authorList>
    </citation>
    <scope>NUCLEOTIDE SEQUENCE [LARGE SCALE GENOMIC DNA]</scope>
    <source>
        <strain evidence="2 3">203-1</strain>
    </source>
</reference>
<dbReference type="SMART" id="SM00869">
    <property type="entry name" value="Autotransporter"/>
    <property type="match status" value="1"/>
</dbReference>
<dbReference type="InterPro" id="IPR036709">
    <property type="entry name" value="Autotransporte_beta_dom_sf"/>
</dbReference>
<proteinExistence type="predicted"/>
<dbReference type="Gene3D" id="2.160.20.160">
    <property type="match status" value="4"/>
</dbReference>
<evidence type="ECO:0000313" key="3">
    <source>
        <dbReference type="Proteomes" id="UP000076234"/>
    </source>
</evidence>
<sequence>MFPVNRINSAALSPRRGSAAIRGRAALLLGGALVPLMMAASARAQDQTVVLEEGQAPVAVELGAGNDRVVVDISRVNADTGVLDLTGLTTGPLTDAGGRDTVWLRANSSQTQNVVFTEPKGNTTQQFVRADSATGTPFDGGTVYEASGNDTVLTLENRSRSPIPSDPSKLPDNAFMNLRHGPLQFAGDGTIVLTFSVAAADQPKETQQAIRVLSGSTSQDQGAGGDGKLSLIIEGDVGGGSTFRGLIDVTNAESLRLRNNSRVQILEGTAIVGGNADIFLEANTWVNSTNAAFPNVTLIKSSGRVFNSTKISVGGQSGNSDASGVGVRLDDGKLYNILTENSSGTGAASGGFGNIIGGTSGVLAANGDNYIENVGDISANTGAAVESLRGTMVLRNTVWNFSKGGTRAGTITGGMVDGRRIAVQGGDGTDMVVNSGTITGDVDLGNREDMFLYNGATNGVTGTIEGGEGLDGYGRSFVASATNTLSNDILGNGNSGFEMHGIEASGADTIVTVAASQTLDAGLMLVGDGSVVNTAKINADGFGVYLRDIANVTRGMRFTNNADVVSTKGVYGRAGVTSFLNTALIRATDGDGVFFNVGDLGSSVKTLEFRNEGTIETTSDYDHALGMQFDASNSDGPLANVVNTGTIRNSGAQETFYDYEQYGVRLYDISYEVDNSLRFRNEGLVETTGRGVSGVSLDSAHNEVVNSGTIRVDGMGGSGVRIVSRLDPDQPTVVSSLVNSGLIAANGGAWTNSDDGNVRFNAAVVIGLNGDTAKGRVVNSGTIEAMGAGSSAVIVGGDGAAGAAFELENDGTIRGHAETLFREDQGVAEAYRRLAGAIHTVGTTDSITNRNLIQGNVDLGDYDDQFRNYGKLDGDLRLGEGDDTYVLGGGSSLTGSAYGGDGNDIIAVDLTGDVAKRINAGQFFGFEALTRLQGTAGSGKVSIFGNIDSDSLQLANIAVHVDAGDSVSSASGNSGYTFTGTDQDEQIVNAGTIAGGVSMGGGNDSLENSGTIGWDVDTGAGDDVVTNSGRIEGNVNLGDGDDRYIASGGGIVTGDIDGGAGNNTFVFRLEGSEGEIPGSVLNFSSFGAYGPGTLTVNLDKGQSYTNLELLEGADLVLTGSNGSVENVIGDDSAQNVTIDGALTGGVSLGGGDDVLTLNLGGELSGALDGGAGTDTLNLKLTAASTVNDLFNFEVVNVAGSASLTLAGTLGAGQSINFDEADNLFIVDTEATFNGRADGGAGTDTIEINTGAESNRTIIAGQLVSFERLITGGDGTLALNGESYSFESVDIAGNLSIGDGASLSSASGVNFSEGNNKLTLEGTGNVSSLVDGGDGTDTLAFKLAQGQTRNLSSTGNVTGFEQLAAEGAGMLNIDQSTDGYRRLLLGDGATVSLANEDGGNASIAEGVTFSGDIGGNNGANTLTLKAGATVDGSVYMNGGNDVVTNAGTIDGDLDLGDGDDRYIARGGGTVTGTIDGGAGNNTFVFNLDGGNGSIPGSVVNFDSFGAYGPGTLTVNLDAGQTYNNLELLENANLVLTGSNGSVRNVIGDDSAQSVTIEGALTGGVSLGGGDDTLTMQLSGLLEGALDGGAGTDTLNLNLTGASSIAGMYGFEIANVSGASPLTLTGDLGAGQQVNFTGDIDNELIIGEGVNFEGIVNGGAGRDLLRVQSGAADSRTVVASQIISFEDLVSEGEGTLALTGGNYSFETVNVKGGHFELGEDTHLTASGVIFDDADNRFTLGSGATVAGVVAGGEGNDTLALIQNAGTTRLLSSLQQSGFERLEASGAGELRIDEDAAHTGGVFLNNGTVNILAGKQLIADVTGGAGADTLIVAGSIEGNVDLGDGDDTLTLTGLDGISGTVTGGAGTDRLRFDTSGTYASPTAFDGSNYSSFEKFDVAGGVVSIAGTSSWDNVSITGGRLIGQAGSVISSSSAIEVAHGATFGSAGIVNADINVAGTLSPGASPGTMTVNGNVNFAAGSNLLIEVSPTVSDLLNISGKLTIANGAAIDITGVLQGTPGNTLDLVVAQGGITGRFTTINKSADVFGFVVQNGNKLQIQSEFLNDDAYPTNIHASVDYANEVLRGGYGVQAFTAGLPVLVDAQGVVNQAAFRQLTPEAYGSALQLGIENSLSLVDGAQSAKAAKAGHSGLYSFGQFLTGSADVNATGGNTGASHSHLTRTGFFGGVGYGFGEDAQVGLFFGGLNSDQTIRGLGAKTDMDALAGGVFADAALGGFGVHGLLAVSGGKAETHRRLLVTDSEAKAKYDLNSWVVDLGVDYQVQLGSWSIAPKLGVTYVRTSRGAAVEQGAGDFGLTIDKGSKSSLFGEAAVNVSGRFQTGGIGITPYAQLGVRQMLSDGDVLVSGQFTGADSAIVVNGIEREKTAMRVAVGLGLDLTDSVRVQAGYAGEFAGTKRNSVMGGLTVRF</sequence>
<dbReference type="Proteomes" id="UP000076234">
    <property type="component" value="Chromosome"/>
</dbReference>
<organism evidence="2 3">
    <name type="scientific">Sphingopyxis terrae subsp. terrae NBRC 15098</name>
    <dbReference type="NCBI Taxonomy" id="1219058"/>
    <lineage>
        <taxon>Bacteria</taxon>
        <taxon>Pseudomonadati</taxon>
        <taxon>Pseudomonadota</taxon>
        <taxon>Alphaproteobacteria</taxon>
        <taxon>Sphingomonadales</taxon>
        <taxon>Sphingomonadaceae</taxon>
        <taxon>Sphingopyxis</taxon>
    </lineage>
</organism>
<dbReference type="PRINTS" id="PR00313">
    <property type="entry name" value="CABNDNGRPT"/>
</dbReference>
<dbReference type="SUPFAM" id="SSF103515">
    <property type="entry name" value="Autotransporter"/>
    <property type="match status" value="1"/>
</dbReference>
<evidence type="ECO:0000259" key="1">
    <source>
        <dbReference type="PROSITE" id="PS51208"/>
    </source>
</evidence>
<dbReference type="InterPro" id="IPR005546">
    <property type="entry name" value="Autotransporte_beta"/>
</dbReference>
<dbReference type="Gene3D" id="2.40.128.130">
    <property type="entry name" value="Autotransporter beta-domain"/>
    <property type="match status" value="1"/>
</dbReference>
<reference evidence="3" key="1">
    <citation type="submission" date="2015-11" db="EMBL/GenBank/DDBJ databases">
        <title>Complete genome sequence of a polyethylene glycol-degrading strain Sphingopyxis terrae strain 203-1 (NBRC 15098).</title>
        <authorList>
            <person name="Yoshiyuki O."/>
            <person name="Shouta N."/>
            <person name="Nagata Y."/>
            <person name="Numata M."/>
            <person name="Tsuchikane K."/>
            <person name="Hosoyama A."/>
            <person name="Yamazoe A."/>
            <person name="Tsuda M."/>
            <person name="Fujita N."/>
            <person name="Kawai F."/>
        </authorList>
    </citation>
    <scope>NUCLEOTIDE SEQUENCE [LARGE SCALE GENOMIC DNA]</scope>
    <source>
        <strain evidence="3">203-1</strain>
    </source>
</reference>
<accession>A0A142VZH5</accession>
<gene>
    <name evidence="2" type="ORF">AOA14_08735</name>
</gene>
<feature type="domain" description="Autotransporter" evidence="1">
    <location>
        <begin position="2138"/>
        <end position="2418"/>
    </location>
</feature>